<organism evidence="6 7">
    <name type="scientific">Granulicella pectinivorans</name>
    <dbReference type="NCBI Taxonomy" id="474950"/>
    <lineage>
        <taxon>Bacteria</taxon>
        <taxon>Pseudomonadati</taxon>
        <taxon>Acidobacteriota</taxon>
        <taxon>Terriglobia</taxon>
        <taxon>Terriglobales</taxon>
        <taxon>Acidobacteriaceae</taxon>
        <taxon>Granulicella</taxon>
    </lineage>
</organism>
<dbReference type="OrthoDB" id="9805821at2"/>
<dbReference type="Proteomes" id="UP000199024">
    <property type="component" value="Unassembled WGS sequence"/>
</dbReference>
<dbReference type="SUPFAM" id="SSF51445">
    <property type="entry name" value="(Trans)glycosidases"/>
    <property type="match status" value="1"/>
</dbReference>
<feature type="signal peptide" evidence="4">
    <location>
        <begin position="1"/>
        <end position="20"/>
    </location>
</feature>
<evidence type="ECO:0000256" key="1">
    <source>
        <dbReference type="ARBA" id="ARBA00005336"/>
    </source>
</evidence>
<dbReference type="EMBL" id="FOZL01000001">
    <property type="protein sequence ID" value="SFS06887.1"/>
    <property type="molecule type" value="Genomic_DNA"/>
</dbReference>
<dbReference type="Pfam" id="PF07691">
    <property type="entry name" value="PA14"/>
    <property type="match status" value="1"/>
</dbReference>
<dbReference type="Gene3D" id="3.20.20.300">
    <property type="entry name" value="Glycoside hydrolase, family 3, N-terminal domain"/>
    <property type="match status" value="1"/>
</dbReference>
<feature type="chain" id="PRO_5011711210" evidence="4">
    <location>
        <begin position="21"/>
        <end position="879"/>
    </location>
</feature>
<dbReference type="AlphaFoldDB" id="A0A1I6LTS5"/>
<dbReference type="PROSITE" id="PS51820">
    <property type="entry name" value="PA14"/>
    <property type="match status" value="1"/>
</dbReference>
<dbReference type="STRING" id="474950.SAMN05421771_1265"/>
<dbReference type="InterPro" id="IPR013783">
    <property type="entry name" value="Ig-like_fold"/>
</dbReference>
<dbReference type="Pfam" id="PF01915">
    <property type="entry name" value="Glyco_hydro_3_C"/>
    <property type="match status" value="1"/>
</dbReference>
<comment type="similarity">
    <text evidence="1">Belongs to the glycosyl hydrolase 3 family.</text>
</comment>
<dbReference type="SMART" id="SM00758">
    <property type="entry name" value="PA14"/>
    <property type="match status" value="1"/>
</dbReference>
<evidence type="ECO:0000313" key="6">
    <source>
        <dbReference type="EMBL" id="SFS06887.1"/>
    </source>
</evidence>
<evidence type="ECO:0000256" key="2">
    <source>
        <dbReference type="ARBA" id="ARBA00022729"/>
    </source>
</evidence>
<protein>
    <submittedName>
        <fullName evidence="6">Beta-glucosidase</fullName>
    </submittedName>
</protein>
<sequence>MTARQIALLLALSAAPLAQAQKPLPYLDPSLPIPERVDDLVGRMTLEEKVGQTIDVAPAIERLGVPAYNWWNEGLHGVARSGNATVFPQAIGMAATWDVPLIEKIGDTISTEARAKYNDALARNSHERYYGLTIWSPNINIFRDPRWGRGQETYGEDPFLTAHLGMAFVRGLQGNDPKYFKVIATPKHFAVHSGPESTRHLANIDPTPHDLWDTYLPAFRALIVDAHADSIMCAYNAVDGAPACGSKMLLGEILRRDWNFQGFVTSDCGAIDDFYKPNTHKTSPDKEAAAAAGIKAGTDTNCGNTYLALTAAVKRGDVTEAEIDTSVRRLFTARYRLGMFDPAASVPWSSLPMSVVENEEHRALAAQAADKSMVLLKNDGVLPLKPGVRTIAVVGPNAASLAALEGNYNAIARDPVLPVDAVAAEFPHAKVVYAQGSPYDAALQLPVPRTAFHTGDAEGLKAEYFPGGSFYTLPTVTRVDKQIDFDWMGASPAPGLPIENFAVRWTGTITAPEAGPYPMNIRLHCEFCSSQQTFAVYLDGLLATTSVPVSGKTRQTANNKFTIDLPDTKPHALRVDYVHTNSRADAGITLEWNPPTTPLLNEAVAVAKKADVVLAFVGLSRDLEGEEMPIHVDGFAGGDRTDIKLPAAQQTMLEALVSTGKPVVVVLMNGSALAVNWAQEHAAAILEGWYPGEEGGRAIARTLSGKNNPAGRLPVTFYAGVDQIPAFDDYGMSGRTYRYFKGQPLYGFGYGLSYTTFQYSNVKLSTKTLKAGDTLTVEADVRNTGTRAGDEVAELYLTPPTTAVSPARALDGFQRIHLAPGAVQHVSFQLDPRTLSQVDVKGDRSVTPGEYKVFVGGAQPTAASTPAIFSITGSQTLPH</sequence>
<dbReference type="InterPro" id="IPR026891">
    <property type="entry name" value="Fn3-like"/>
</dbReference>
<dbReference type="SMART" id="SM01217">
    <property type="entry name" value="Fn3_like"/>
    <property type="match status" value="1"/>
</dbReference>
<dbReference type="GO" id="GO:0046556">
    <property type="term" value="F:alpha-L-arabinofuranosidase activity"/>
    <property type="evidence" value="ECO:0007669"/>
    <property type="project" value="TreeGrafter"/>
</dbReference>
<dbReference type="InterPro" id="IPR044993">
    <property type="entry name" value="BXL"/>
</dbReference>
<reference evidence="6 7" key="1">
    <citation type="submission" date="2016-10" db="EMBL/GenBank/DDBJ databases">
        <authorList>
            <person name="de Groot N.N."/>
        </authorList>
    </citation>
    <scope>NUCLEOTIDE SEQUENCE [LARGE SCALE GENOMIC DNA]</scope>
    <source>
        <strain evidence="6 7">DSM 21001</strain>
    </source>
</reference>
<accession>A0A1I6LTS5</accession>
<dbReference type="RefSeq" id="WP_089837629.1">
    <property type="nucleotide sequence ID" value="NZ_FOZL01000001.1"/>
</dbReference>
<dbReference type="InterPro" id="IPR036962">
    <property type="entry name" value="Glyco_hydro_3_N_sf"/>
</dbReference>
<feature type="domain" description="PA14" evidence="5">
    <location>
        <begin position="455"/>
        <end position="606"/>
    </location>
</feature>
<dbReference type="InterPro" id="IPR001764">
    <property type="entry name" value="Glyco_hydro_3_N"/>
</dbReference>
<dbReference type="InterPro" id="IPR017853">
    <property type="entry name" value="GH"/>
</dbReference>
<evidence type="ECO:0000313" key="7">
    <source>
        <dbReference type="Proteomes" id="UP000199024"/>
    </source>
</evidence>
<evidence type="ECO:0000256" key="3">
    <source>
        <dbReference type="ARBA" id="ARBA00022801"/>
    </source>
</evidence>
<keyword evidence="3" id="KW-0378">Hydrolase</keyword>
<keyword evidence="7" id="KW-1185">Reference proteome</keyword>
<dbReference type="GO" id="GO:0009044">
    <property type="term" value="F:xylan 1,4-beta-xylosidase activity"/>
    <property type="evidence" value="ECO:0007669"/>
    <property type="project" value="InterPro"/>
</dbReference>
<dbReference type="Gene3D" id="3.40.50.1700">
    <property type="entry name" value="Glycoside hydrolase family 3 C-terminal domain"/>
    <property type="match status" value="2"/>
</dbReference>
<evidence type="ECO:0000259" key="5">
    <source>
        <dbReference type="PROSITE" id="PS51820"/>
    </source>
</evidence>
<dbReference type="InterPro" id="IPR036881">
    <property type="entry name" value="Glyco_hydro_3_C_sf"/>
</dbReference>
<dbReference type="InterPro" id="IPR037524">
    <property type="entry name" value="PA14/GLEYA"/>
</dbReference>
<dbReference type="InterPro" id="IPR011658">
    <property type="entry name" value="PA14_dom"/>
</dbReference>
<keyword evidence="2 4" id="KW-0732">Signal</keyword>
<dbReference type="PANTHER" id="PTHR42721">
    <property type="entry name" value="SUGAR HYDROLASE-RELATED"/>
    <property type="match status" value="1"/>
</dbReference>
<name>A0A1I6LTS5_9BACT</name>
<evidence type="ECO:0000256" key="4">
    <source>
        <dbReference type="SAM" id="SignalP"/>
    </source>
</evidence>
<gene>
    <name evidence="6" type="ORF">SAMN05421771_1265</name>
</gene>
<proteinExistence type="inferred from homology"/>
<dbReference type="SUPFAM" id="SSF52279">
    <property type="entry name" value="Beta-D-glucan exohydrolase, C-terminal domain"/>
    <property type="match status" value="1"/>
</dbReference>
<dbReference type="GO" id="GO:0031222">
    <property type="term" value="P:arabinan catabolic process"/>
    <property type="evidence" value="ECO:0007669"/>
    <property type="project" value="TreeGrafter"/>
</dbReference>
<dbReference type="Gene3D" id="2.60.40.10">
    <property type="entry name" value="Immunoglobulins"/>
    <property type="match status" value="1"/>
</dbReference>
<dbReference type="SUPFAM" id="SSF56988">
    <property type="entry name" value="Anthrax protective antigen"/>
    <property type="match status" value="1"/>
</dbReference>
<dbReference type="PRINTS" id="PR00133">
    <property type="entry name" value="GLHYDRLASE3"/>
</dbReference>
<dbReference type="Pfam" id="PF14310">
    <property type="entry name" value="Fn3-like"/>
    <property type="match status" value="1"/>
</dbReference>
<dbReference type="PANTHER" id="PTHR42721:SF3">
    <property type="entry name" value="BETA-D-XYLOSIDASE 5-RELATED"/>
    <property type="match status" value="1"/>
</dbReference>
<dbReference type="InterPro" id="IPR002772">
    <property type="entry name" value="Glyco_hydro_3_C"/>
</dbReference>
<dbReference type="GO" id="GO:0045493">
    <property type="term" value="P:xylan catabolic process"/>
    <property type="evidence" value="ECO:0007669"/>
    <property type="project" value="InterPro"/>
</dbReference>
<dbReference type="Pfam" id="PF00933">
    <property type="entry name" value="Glyco_hydro_3"/>
    <property type="match status" value="1"/>
</dbReference>